<gene>
    <name evidence="3" type="ORF">WMO24_04495</name>
</gene>
<evidence type="ECO:0000313" key="3">
    <source>
        <dbReference type="EMBL" id="MEQ2519691.1"/>
    </source>
</evidence>
<dbReference type="EMBL" id="JBBMFA010000063">
    <property type="protein sequence ID" value="MEQ2519691.1"/>
    <property type="molecule type" value="Genomic_DNA"/>
</dbReference>
<keyword evidence="4" id="KW-1185">Reference proteome</keyword>
<evidence type="ECO:0000313" key="4">
    <source>
        <dbReference type="Proteomes" id="UP001477672"/>
    </source>
</evidence>
<dbReference type="SUPFAM" id="SSF51569">
    <property type="entry name" value="Aldolase"/>
    <property type="match status" value="1"/>
</dbReference>
<dbReference type="Gene3D" id="3.20.20.70">
    <property type="entry name" value="Aldolase class I"/>
    <property type="match status" value="1"/>
</dbReference>
<protein>
    <submittedName>
        <fullName evidence="3">Dihydrodipicolinate synthase family protein</fullName>
    </submittedName>
</protein>
<keyword evidence="1 2" id="KW-0456">Lyase</keyword>
<organism evidence="3 4">
    <name type="scientific">Ruthenibacterium intestinale</name>
    <dbReference type="NCBI Taxonomy" id="3133163"/>
    <lineage>
        <taxon>Bacteria</taxon>
        <taxon>Bacillati</taxon>
        <taxon>Bacillota</taxon>
        <taxon>Clostridia</taxon>
        <taxon>Eubacteriales</taxon>
        <taxon>Oscillospiraceae</taxon>
        <taxon>Ruthenibacterium</taxon>
    </lineage>
</organism>
<dbReference type="SMART" id="SM01130">
    <property type="entry name" value="DHDPS"/>
    <property type="match status" value="1"/>
</dbReference>
<dbReference type="Pfam" id="PF00701">
    <property type="entry name" value="DHDPS"/>
    <property type="match status" value="1"/>
</dbReference>
<reference evidence="3 4" key="1">
    <citation type="submission" date="2024-03" db="EMBL/GenBank/DDBJ databases">
        <title>Human intestinal bacterial collection.</title>
        <authorList>
            <person name="Pauvert C."/>
            <person name="Hitch T.C.A."/>
            <person name="Clavel T."/>
        </authorList>
    </citation>
    <scope>NUCLEOTIDE SEQUENCE [LARGE SCALE GENOMIC DNA]</scope>
    <source>
        <strain evidence="3 4">CLA-JM-H11</strain>
    </source>
</reference>
<sequence length="309" mass="34171">MIDLEKFKGIFPAFPACYDDNGEISPERTQDLVRYCAERGAKGVYITGSSGEFPYQTVDERRLTMKAVKEAADGLTVIAHVGAAATRDSVALAKYAAECGIDAISSVPPYYFAQPDYGIMDYWNAMIEAAHLPFILYNIPGTTGVTISFDIFRKMLENPYVIGIKNTSLPVMDMLQFKACGKDRCVVFNGPDEQFVAGRLMGADSGIGSTYVVMLDLYLKADACIRAGDYALAGEIQRFMTTATLDILRCHGHLISGLKYILHLQGFEIGEARRPLVPVNDDDRRALVEIERRIEEATMKYCGRKPGRA</sequence>
<dbReference type="PANTHER" id="PTHR42849">
    <property type="entry name" value="N-ACETYLNEURAMINATE LYASE"/>
    <property type="match status" value="1"/>
</dbReference>
<proteinExistence type="inferred from homology"/>
<evidence type="ECO:0000256" key="1">
    <source>
        <dbReference type="ARBA" id="ARBA00023239"/>
    </source>
</evidence>
<comment type="similarity">
    <text evidence="2">Belongs to the DapA family.</text>
</comment>
<evidence type="ECO:0000256" key="2">
    <source>
        <dbReference type="PIRNR" id="PIRNR001365"/>
    </source>
</evidence>
<dbReference type="RefSeq" id="WP_349215125.1">
    <property type="nucleotide sequence ID" value="NZ_JBBMFA010000063.1"/>
</dbReference>
<dbReference type="InterPro" id="IPR002220">
    <property type="entry name" value="DapA-like"/>
</dbReference>
<comment type="caution">
    <text evidence="3">The sequence shown here is derived from an EMBL/GenBank/DDBJ whole genome shotgun (WGS) entry which is preliminary data.</text>
</comment>
<dbReference type="PANTHER" id="PTHR42849:SF1">
    <property type="entry name" value="N-ACETYLNEURAMINATE LYASE"/>
    <property type="match status" value="1"/>
</dbReference>
<dbReference type="PIRSF" id="PIRSF001365">
    <property type="entry name" value="DHDPS"/>
    <property type="match status" value="1"/>
</dbReference>
<accession>A0ABV1GD68</accession>
<name>A0ABV1GD68_9FIRM</name>
<dbReference type="InterPro" id="IPR013785">
    <property type="entry name" value="Aldolase_TIM"/>
</dbReference>
<dbReference type="PRINTS" id="PR00146">
    <property type="entry name" value="DHPICSNTHASE"/>
</dbReference>
<dbReference type="Proteomes" id="UP001477672">
    <property type="component" value="Unassembled WGS sequence"/>
</dbReference>